<dbReference type="GO" id="GO:0034066">
    <property type="term" value="C:Ric1-Rgp1 guanyl-nucleotide exchange factor complex"/>
    <property type="evidence" value="ECO:0007669"/>
    <property type="project" value="InterPro"/>
</dbReference>
<feature type="region of interest" description="Disordered" evidence="3">
    <location>
        <begin position="1067"/>
        <end position="1110"/>
    </location>
</feature>
<dbReference type="AlphaFoldDB" id="A0A6G1GVC0"/>
<dbReference type="SUPFAM" id="SSF69322">
    <property type="entry name" value="Tricorn protease domain 2"/>
    <property type="match status" value="1"/>
</dbReference>
<sequence>MYWALGAPRCYVFSEDENNKKHSVSHDESGSHNAVDPNPDPTPLESLDDEEKLGNSNSGKDDKAAEEEHSSNQQESQEQQSGGIGLLNNGEHKNIVGIQPTRSGQMFATITATSLSVWQTKPTTVLSSLTRSDRSLKSYGLNVAILLRPDSGILVVQTSLGYLITYTLATDPSSKVYKPFFSEGGSGYGRRHSIAGAQTQPGMELCMGPGEAGGSCEVDIRFRMVIKIDAGISKAIALDDELVVTTSKPAAVQCIRWSSETADNQTSTELLARMPWLQKKSSIIEMIHDRPMNLSTWITSDGRAYAVQRTKQTLSSDEKSTMNLFRGYCFHTPETKSTYGTKAAINARFSLIALGCANGEIHVYTARDYNGHIPISHKLRPSDTGTVTGKLNFLSYSPDGYCLIAGFERGWMTWSVYGKPGGNSFSADRNVSKENGEIWLLSVADGFWIGGGSQLLLLAPNDDRLWVLDMARSAVAGCFSAANVARSLLQTDTGFMIYRGYELPDLTTISGEYSLWHHVQIPSTYLQYQWPIRSAVISPDGRYVAVAGRRGLAHYSVHSGRWKTFDDPLMENEFTVRGGMCWHQHLLIAAVESSQSYELRIFSREQPLDNAKAMCVERLAAPIVLLTPSGDDSLLVYTYENILYHYMINVTQRSVKLVQVGQIAFHGIIRAPPRVRAISWILPEDQLDHGDPSQDVAVAMVLFLVDGKLVLLQPATSEKGELKYEMRIIAQNVEYYSLMRDQPSFRLDDRYDSPLESSYNPVENGFHGHDLKDSLWYFDGNDMRLWVDIQDVLATASLELGRELPESVNVAVDFYPLSVLLNKGIFFGVESELIQRRDIDFAFYRFTTRTHLFLPPLLRHHLSQYNSPAALHLSQHYQHLDYFPHALEILLHDILDDEVDAAPPAEQALLPSTLSFLSSFPEYLDIVVQCTRKTEVRSWRTLFAHLPPPQDLFEESLSRGSLKTAGGYLLVLHTFDELSSSSQQLIKLLQRAKDEQDWDLCKELARFLMALDESGATLGETLEILKLKSPTDGFTRDTSLPGDSLTVPHSYAGAGAAARSVSGLGLEMVDGPSESNISRSPGSAGSTKSPLSGHGSDDYFSHTTQSRNVG</sequence>
<evidence type="ECO:0000259" key="4">
    <source>
        <dbReference type="Pfam" id="PF07064"/>
    </source>
</evidence>
<gene>
    <name evidence="5" type="ORF">K402DRAFT_335928</name>
</gene>
<dbReference type="PANTHER" id="PTHR22746">
    <property type="entry name" value="RAB6A-GEF COMPLEX PARTNER PROTEIN 1"/>
    <property type="match status" value="1"/>
</dbReference>
<proteinExistence type="predicted"/>
<dbReference type="Pfam" id="PF07064">
    <property type="entry name" value="RIC1"/>
    <property type="match status" value="1"/>
</dbReference>
<evidence type="ECO:0000313" key="6">
    <source>
        <dbReference type="Proteomes" id="UP000800041"/>
    </source>
</evidence>
<dbReference type="EMBL" id="ML977166">
    <property type="protein sequence ID" value="KAF1984720.1"/>
    <property type="molecule type" value="Genomic_DNA"/>
</dbReference>
<dbReference type="GO" id="GO:0006886">
    <property type="term" value="P:intracellular protein transport"/>
    <property type="evidence" value="ECO:0007669"/>
    <property type="project" value="InterPro"/>
</dbReference>
<keyword evidence="6" id="KW-1185">Reference proteome</keyword>
<feature type="compositionally biased region" description="Basic and acidic residues" evidence="3">
    <location>
        <begin position="18"/>
        <end position="30"/>
    </location>
</feature>
<evidence type="ECO:0000256" key="3">
    <source>
        <dbReference type="SAM" id="MobiDB-lite"/>
    </source>
</evidence>
<feature type="compositionally biased region" description="Polar residues" evidence="3">
    <location>
        <begin position="1101"/>
        <end position="1110"/>
    </location>
</feature>
<keyword evidence="2" id="KW-0472">Membrane</keyword>
<dbReference type="Pfam" id="PF25440">
    <property type="entry name" value="Beta-prop_RIC1_2nd"/>
    <property type="match status" value="1"/>
</dbReference>
<dbReference type="GO" id="GO:0042147">
    <property type="term" value="P:retrograde transport, endosome to Golgi"/>
    <property type="evidence" value="ECO:0007669"/>
    <property type="project" value="TreeGrafter"/>
</dbReference>
<dbReference type="GO" id="GO:0005829">
    <property type="term" value="C:cytosol"/>
    <property type="evidence" value="ECO:0007669"/>
    <property type="project" value="TreeGrafter"/>
</dbReference>
<dbReference type="PANTHER" id="PTHR22746:SF10">
    <property type="entry name" value="GUANINE NUCLEOTIDE EXCHANGE FACTOR SUBUNIT RIC1"/>
    <property type="match status" value="1"/>
</dbReference>
<dbReference type="GO" id="GO:0000139">
    <property type="term" value="C:Golgi membrane"/>
    <property type="evidence" value="ECO:0007669"/>
    <property type="project" value="TreeGrafter"/>
</dbReference>
<name>A0A6G1GVC0_9PEZI</name>
<evidence type="ECO:0000313" key="5">
    <source>
        <dbReference type="EMBL" id="KAF1984720.1"/>
    </source>
</evidence>
<dbReference type="InterPro" id="IPR040096">
    <property type="entry name" value="Ric1"/>
</dbReference>
<dbReference type="Gene3D" id="2.130.10.10">
    <property type="entry name" value="YVTN repeat-like/Quinoprotein amine dehydrogenase"/>
    <property type="match status" value="1"/>
</dbReference>
<protein>
    <submittedName>
        <fullName evidence="5">RIC1-domain-containing protein</fullName>
    </submittedName>
</protein>
<feature type="domain" description="RIC1 C-terminal alpha solenoid region" evidence="4">
    <location>
        <begin position="857"/>
        <end position="1023"/>
    </location>
</feature>
<dbReference type="Proteomes" id="UP000800041">
    <property type="component" value="Unassembled WGS sequence"/>
</dbReference>
<feature type="region of interest" description="Disordered" evidence="3">
    <location>
        <begin position="18"/>
        <end position="90"/>
    </location>
</feature>
<evidence type="ECO:0000256" key="1">
    <source>
        <dbReference type="ARBA" id="ARBA00004370"/>
    </source>
</evidence>
<feature type="compositionally biased region" description="Basic and acidic residues" evidence="3">
    <location>
        <begin position="59"/>
        <end position="70"/>
    </location>
</feature>
<comment type="subcellular location">
    <subcellularLocation>
        <location evidence="1">Membrane</location>
    </subcellularLocation>
</comment>
<accession>A0A6G1GVC0</accession>
<feature type="compositionally biased region" description="Low complexity" evidence="3">
    <location>
        <begin position="71"/>
        <end position="81"/>
    </location>
</feature>
<feature type="compositionally biased region" description="Polar residues" evidence="3">
    <location>
        <begin position="1073"/>
        <end position="1090"/>
    </location>
</feature>
<dbReference type="InterPro" id="IPR009771">
    <property type="entry name" value="RIC1_C"/>
</dbReference>
<evidence type="ECO:0000256" key="2">
    <source>
        <dbReference type="ARBA" id="ARBA00023136"/>
    </source>
</evidence>
<dbReference type="InterPro" id="IPR015943">
    <property type="entry name" value="WD40/YVTN_repeat-like_dom_sf"/>
</dbReference>
<dbReference type="OrthoDB" id="67540at2759"/>
<reference evidence="5" key="1">
    <citation type="journal article" date="2020" name="Stud. Mycol.">
        <title>101 Dothideomycetes genomes: a test case for predicting lifestyles and emergence of pathogens.</title>
        <authorList>
            <person name="Haridas S."/>
            <person name="Albert R."/>
            <person name="Binder M."/>
            <person name="Bloem J."/>
            <person name="Labutti K."/>
            <person name="Salamov A."/>
            <person name="Andreopoulos B."/>
            <person name="Baker S."/>
            <person name="Barry K."/>
            <person name="Bills G."/>
            <person name="Bluhm B."/>
            <person name="Cannon C."/>
            <person name="Castanera R."/>
            <person name="Culley D."/>
            <person name="Daum C."/>
            <person name="Ezra D."/>
            <person name="Gonzalez J."/>
            <person name="Henrissat B."/>
            <person name="Kuo A."/>
            <person name="Liang C."/>
            <person name="Lipzen A."/>
            <person name="Lutzoni F."/>
            <person name="Magnuson J."/>
            <person name="Mondo S."/>
            <person name="Nolan M."/>
            <person name="Ohm R."/>
            <person name="Pangilinan J."/>
            <person name="Park H.-J."/>
            <person name="Ramirez L."/>
            <person name="Alfaro M."/>
            <person name="Sun H."/>
            <person name="Tritt A."/>
            <person name="Yoshinaga Y."/>
            <person name="Zwiers L.-H."/>
            <person name="Turgeon B."/>
            <person name="Goodwin S."/>
            <person name="Spatafora J."/>
            <person name="Crous P."/>
            <person name="Grigoriev I."/>
        </authorList>
    </citation>
    <scope>NUCLEOTIDE SEQUENCE</scope>
    <source>
        <strain evidence="5">CBS 113979</strain>
    </source>
</reference>
<organism evidence="5 6">
    <name type="scientific">Aulographum hederae CBS 113979</name>
    <dbReference type="NCBI Taxonomy" id="1176131"/>
    <lineage>
        <taxon>Eukaryota</taxon>
        <taxon>Fungi</taxon>
        <taxon>Dikarya</taxon>
        <taxon>Ascomycota</taxon>
        <taxon>Pezizomycotina</taxon>
        <taxon>Dothideomycetes</taxon>
        <taxon>Pleosporomycetidae</taxon>
        <taxon>Aulographales</taxon>
        <taxon>Aulographaceae</taxon>
    </lineage>
</organism>